<keyword evidence="9" id="KW-0325">Glycoprotein</keyword>
<evidence type="ECO:0000256" key="5">
    <source>
        <dbReference type="ARBA" id="ARBA00022729"/>
    </source>
</evidence>
<evidence type="ECO:0000256" key="9">
    <source>
        <dbReference type="ARBA" id="ARBA00023180"/>
    </source>
</evidence>
<comment type="subcellular location">
    <subcellularLocation>
        <location evidence="1">Cell membrane</location>
        <topology evidence="1">Single-pass membrane protein</topology>
    </subcellularLocation>
    <subcellularLocation>
        <location evidence="2">Membrane</location>
        <topology evidence="2">Single-pass type I membrane protein</topology>
    </subcellularLocation>
</comment>
<reference evidence="16" key="1">
    <citation type="submission" date="2020-03" db="EMBL/GenBank/DDBJ databases">
        <authorList>
            <person name="Weist P."/>
        </authorList>
    </citation>
    <scope>NUCLEOTIDE SEQUENCE</scope>
</reference>
<feature type="chain" id="PRO_5040277057" description="Interleukin 17 receptor E" evidence="13">
    <location>
        <begin position="22"/>
        <end position="856"/>
    </location>
</feature>
<organism evidence="16 17">
    <name type="scientific">Pleuronectes platessa</name>
    <name type="common">European plaice</name>
    <dbReference type="NCBI Taxonomy" id="8262"/>
    <lineage>
        <taxon>Eukaryota</taxon>
        <taxon>Metazoa</taxon>
        <taxon>Chordata</taxon>
        <taxon>Craniata</taxon>
        <taxon>Vertebrata</taxon>
        <taxon>Euteleostomi</taxon>
        <taxon>Actinopterygii</taxon>
        <taxon>Neopterygii</taxon>
        <taxon>Teleostei</taxon>
        <taxon>Neoteleostei</taxon>
        <taxon>Acanthomorphata</taxon>
        <taxon>Carangaria</taxon>
        <taxon>Pleuronectiformes</taxon>
        <taxon>Pleuronectoidei</taxon>
        <taxon>Pleuronectidae</taxon>
        <taxon>Pleuronectes</taxon>
    </lineage>
</organism>
<evidence type="ECO:0000259" key="15">
    <source>
        <dbReference type="Pfam" id="PF15037"/>
    </source>
</evidence>
<evidence type="ECO:0000256" key="6">
    <source>
        <dbReference type="ARBA" id="ARBA00022989"/>
    </source>
</evidence>
<evidence type="ECO:0000256" key="3">
    <source>
        <dbReference type="ARBA" id="ARBA00022475"/>
    </source>
</evidence>
<dbReference type="Pfam" id="PF08357">
    <property type="entry name" value="SEFIR"/>
    <property type="match status" value="1"/>
</dbReference>
<evidence type="ECO:0000313" key="16">
    <source>
        <dbReference type="EMBL" id="CAB1442558.1"/>
    </source>
</evidence>
<keyword evidence="17" id="KW-1185">Reference proteome</keyword>
<dbReference type="InterPro" id="IPR013568">
    <property type="entry name" value="SEFIR_dom"/>
</dbReference>
<keyword evidence="10" id="KW-0395">Inflammatory response</keyword>
<dbReference type="AlphaFoldDB" id="A0A9N7V487"/>
<keyword evidence="3" id="KW-1003">Cell membrane</keyword>
<dbReference type="Proteomes" id="UP001153269">
    <property type="component" value="Unassembled WGS sequence"/>
</dbReference>
<evidence type="ECO:0000256" key="4">
    <source>
        <dbReference type="ARBA" id="ARBA00022692"/>
    </source>
</evidence>
<dbReference type="EMBL" id="CADEAL010002879">
    <property type="protein sequence ID" value="CAB1442558.1"/>
    <property type="molecule type" value="Genomic_DNA"/>
</dbReference>
<keyword evidence="4 12" id="KW-0812">Transmembrane</keyword>
<feature type="transmembrane region" description="Helical" evidence="12">
    <location>
        <begin position="444"/>
        <end position="465"/>
    </location>
</feature>
<evidence type="ECO:0008006" key="18">
    <source>
        <dbReference type="Google" id="ProtNLM"/>
    </source>
</evidence>
<evidence type="ECO:0000256" key="2">
    <source>
        <dbReference type="ARBA" id="ARBA00004479"/>
    </source>
</evidence>
<feature type="signal peptide" evidence="13">
    <location>
        <begin position="1"/>
        <end position="21"/>
    </location>
</feature>
<comment type="caution">
    <text evidence="16">The sequence shown here is derived from an EMBL/GenBank/DDBJ whole genome shotgun (WGS) entry which is preliminary data.</text>
</comment>
<evidence type="ECO:0000256" key="8">
    <source>
        <dbReference type="ARBA" id="ARBA00023170"/>
    </source>
</evidence>
<dbReference type="Gene3D" id="3.40.50.11530">
    <property type="match status" value="1"/>
</dbReference>
<evidence type="ECO:0000259" key="14">
    <source>
        <dbReference type="Pfam" id="PF08357"/>
    </source>
</evidence>
<evidence type="ECO:0000256" key="7">
    <source>
        <dbReference type="ARBA" id="ARBA00023136"/>
    </source>
</evidence>
<dbReference type="GO" id="GO:0006954">
    <property type="term" value="P:inflammatory response"/>
    <property type="evidence" value="ECO:0007669"/>
    <property type="project" value="UniProtKB-KW"/>
</dbReference>
<feature type="domain" description="Interleukin-17 receptor C/E N-terminal" evidence="15">
    <location>
        <begin position="213"/>
        <end position="425"/>
    </location>
</feature>
<gene>
    <name evidence="16" type="ORF">PLEPLA_LOCUS30236</name>
</gene>
<keyword evidence="7 12" id="KW-0472">Membrane</keyword>
<evidence type="ECO:0000256" key="10">
    <source>
        <dbReference type="ARBA" id="ARBA00023198"/>
    </source>
</evidence>
<feature type="domain" description="SEFIR" evidence="14">
    <location>
        <begin position="482"/>
        <end position="686"/>
    </location>
</feature>
<evidence type="ECO:0000256" key="12">
    <source>
        <dbReference type="SAM" id="Phobius"/>
    </source>
</evidence>
<evidence type="ECO:0000256" key="11">
    <source>
        <dbReference type="SAM" id="MobiDB-lite"/>
    </source>
</evidence>
<protein>
    <recommendedName>
        <fullName evidence="18">Interleukin 17 receptor E</fullName>
    </recommendedName>
</protein>
<evidence type="ECO:0000313" key="17">
    <source>
        <dbReference type="Proteomes" id="UP001153269"/>
    </source>
</evidence>
<dbReference type="GO" id="GO:0005886">
    <property type="term" value="C:plasma membrane"/>
    <property type="evidence" value="ECO:0007669"/>
    <property type="project" value="UniProtKB-SubCell"/>
</dbReference>
<sequence length="856" mass="95003">MRLGTALAFISALMFPLHLECTTTCQKGNGNGDYVEGHCPATLTPVAPSPSQSRGKMYSECVTLRVWMKADDVNQARIEILSPRNVKEVIRPMKTRKHKHKCDNKEKGETKVCCVRGEHAQSNTSLTLWELVYDCVEAHAGRVVSVSFSTKSTSCNVSYTVPDPVPQFGLTVNRSVKSITVTVEQGEEVHTRWCYQSGECMAGSLSPQLTIDPSQSRSAVLHIPYLLPCVCVQVYYTHTDARREKLCPFQNKALNDVEDVWRSSKVTLYGSGLNWSSECPVSSMNISALLCWKQHEHLCTPVLDSTLRGHEDGPTLKYNTSTVDKHPRMCVRFSLQGSHNISCPFPADMSSWEVNIGSGKQSVFVYLSSSAPATFSIQFCVINETGCSPLGPEHTLRMEGGTAETKIELPPHLLVQAPCVQVWQSHPALHGRRILCPDYVRSRAGLYVMAALILVFIFALLGFFIHRLTRSGAAGWLWIQKEVLLVCSSEQSAHVSAVCALASVLQGELKATVHMALWATQTEARTGVADVGPLPWLYGQWESMRKAQGRVLIIWSPDAKTTYEKWKGRENVDKNEIKKEKGADVQEDYEINGRRLGKGKKKKERAARKEDCVKDLYPQREACSVIAPVFAGALACLQGSLQQCRSQGVAIVYFQGYCQRRDIPKSLRDVPRYCLPQDFRGLIQELGGMQRESRSKGHCWPRLFSKVQSIWLARQLAHRLQTLLQRTQGDKTQTVTSSQKKTSEKTQNSRLFAEELFAVESRAEFTRLPEEVGAVMPQLSVGVDPLVFTVSSLCLRDELTPAAGTRDVRRREAPGAKRAAAPLSKPWPPRCASSASSSEGHGFPLCSCCCSSWASG</sequence>
<dbReference type="GO" id="GO:0030368">
    <property type="term" value="F:interleukin-17 receptor activity"/>
    <property type="evidence" value="ECO:0007669"/>
    <property type="project" value="InterPro"/>
</dbReference>
<feature type="compositionally biased region" description="Basic and acidic residues" evidence="11">
    <location>
        <begin position="806"/>
        <end position="815"/>
    </location>
</feature>
<dbReference type="InterPro" id="IPR039465">
    <property type="entry name" value="IL-17_rcpt-like"/>
</dbReference>
<evidence type="ECO:0000256" key="1">
    <source>
        <dbReference type="ARBA" id="ARBA00004162"/>
    </source>
</evidence>
<keyword evidence="6 12" id="KW-1133">Transmembrane helix</keyword>
<dbReference type="PANTHER" id="PTHR15583:SF21">
    <property type="entry name" value="INTERLEUKIN-17 RECEPTOR E-LIKE"/>
    <property type="match status" value="1"/>
</dbReference>
<feature type="region of interest" description="Disordered" evidence="11">
    <location>
        <begin position="805"/>
        <end position="829"/>
    </location>
</feature>
<name>A0A9N7V487_PLEPL</name>
<accession>A0A9N7V487</accession>
<dbReference type="PANTHER" id="PTHR15583">
    <property type="entry name" value="INTERLEUKIN-17 RECEPTOR"/>
    <property type="match status" value="1"/>
</dbReference>
<proteinExistence type="predicted"/>
<keyword evidence="5 13" id="KW-0732">Signal</keyword>
<evidence type="ECO:0000256" key="13">
    <source>
        <dbReference type="SAM" id="SignalP"/>
    </source>
</evidence>
<dbReference type="Pfam" id="PF15037">
    <property type="entry name" value="IL17_R_N"/>
    <property type="match status" value="1"/>
</dbReference>
<keyword evidence="8" id="KW-0675">Receptor</keyword>
<dbReference type="InterPro" id="IPR027841">
    <property type="entry name" value="IL-17_rcpt_C/E_N"/>
</dbReference>